<sequence>MLINTHMLIGKKVYDNIEELLNINLDKNYFIYGNMSLNSLG</sequence>
<organism evidence="1 2">
    <name type="scientific">Maledivibacter halophilus</name>
    <dbReference type="NCBI Taxonomy" id="36842"/>
    <lineage>
        <taxon>Bacteria</taxon>
        <taxon>Bacillati</taxon>
        <taxon>Bacillota</taxon>
        <taxon>Clostridia</taxon>
        <taxon>Peptostreptococcales</taxon>
        <taxon>Caminicellaceae</taxon>
        <taxon>Maledivibacter</taxon>
    </lineage>
</organism>
<dbReference type="EMBL" id="FUZT01000006">
    <property type="protein sequence ID" value="SKC73663.1"/>
    <property type="molecule type" value="Genomic_DNA"/>
</dbReference>
<accession>A0A1T5LCF4</accession>
<evidence type="ECO:0000313" key="1">
    <source>
        <dbReference type="EMBL" id="SKC73663.1"/>
    </source>
</evidence>
<proteinExistence type="predicted"/>
<dbReference type="AlphaFoldDB" id="A0A1T5LCF4"/>
<name>A0A1T5LCF4_9FIRM</name>
<reference evidence="1 2" key="1">
    <citation type="submission" date="2017-02" db="EMBL/GenBank/DDBJ databases">
        <authorList>
            <person name="Peterson S.W."/>
        </authorList>
    </citation>
    <scope>NUCLEOTIDE SEQUENCE [LARGE SCALE GENOMIC DNA]</scope>
    <source>
        <strain evidence="1 2">M1</strain>
    </source>
</reference>
<keyword evidence="2" id="KW-1185">Reference proteome</keyword>
<evidence type="ECO:0000313" key="2">
    <source>
        <dbReference type="Proteomes" id="UP000190285"/>
    </source>
</evidence>
<protein>
    <submittedName>
        <fullName evidence="1">Uncharacterized protein</fullName>
    </submittedName>
</protein>
<gene>
    <name evidence="1" type="ORF">SAMN02194393_02754</name>
</gene>
<dbReference type="Proteomes" id="UP000190285">
    <property type="component" value="Unassembled WGS sequence"/>
</dbReference>
<dbReference type="RefSeq" id="WP_280175276.1">
    <property type="nucleotide sequence ID" value="NZ_FUZT01000006.1"/>
</dbReference>